<dbReference type="SUPFAM" id="SSF47113">
    <property type="entry name" value="Histone-fold"/>
    <property type="match status" value="1"/>
</dbReference>
<sequence length="126" mass="14084">MAPRRSTGSKTPSKTPADPRRRNRRGRKRQETYSSYIFRVLRQIHPDTGISKKAMDVMNSFVGDIFERLAMEAGRLARNNDKATLSSREIQTAVRLHLPGDLARHAISEGSKSIAKFTANKSSISA</sequence>
<dbReference type="PRINTS" id="PR00621">
    <property type="entry name" value="HISTONEH2B"/>
</dbReference>
<name>A0A0A9XHA6_LYGHE</name>
<dbReference type="InterPro" id="IPR000558">
    <property type="entry name" value="Histone_H2B"/>
</dbReference>
<dbReference type="EMBL" id="GDHC01002500">
    <property type="protein sequence ID" value="JAQ16129.1"/>
    <property type="molecule type" value="Transcribed_RNA"/>
</dbReference>
<dbReference type="InterPro" id="IPR009072">
    <property type="entry name" value="Histone-fold"/>
</dbReference>
<feature type="domain" description="Core Histone H2A/H2B/H3" evidence="3">
    <location>
        <begin position="19"/>
        <end position="96"/>
    </location>
</feature>
<dbReference type="GO" id="GO:0030527">
    <property type="term" value="F:structural constituent of chromatin"/>
    <property type="evidence" value="ECO:0007669"/>
    <property type="project" value="InterPro"/>
</dbReference>
<dbReference type="GO" id="GO:0046982">
    <property type="term" value="F:protein heterodimerization activity"/>
    <property type="evidence" value="ECO:0007669"/>
    <property type="project" value="InterPro"/>
</dbReference>
<dbReference type="InterPro" id="IPR007125">
    <property type="entry name" value="H2A/H2B/H3"/>
</dbReference>
<gene>
    <name evidence="4" type="primary">HTB1</name>
    <name evidence="5" type="synonym">HTB1_0</name>
    <name evidence="4" type="ORF">CM83_99451</name>
    <name evidence="5" type="ORF">g.5410</name>
</gene>
<dbReference type="AlphaFoldDB" id="A0A0A9XHA6"/>
<feature type="compositionally biased region" description="Polar residues" evidence="2">
    <location>
        <begin position="1"/>
        <end position="14"/>
    </location>
</feature>
<feature type="region of interest" description="Disordered" evidence="2">
    <location>
        <begin position="1"/>
        <end position="32"/>
    </location>
</feature>
<organism evidence="4">
    <name type="scientific">Lygus hesperus</name>
    <name type="common">Western plant bug</name>
    <dbReference type="NCBI Taxonomy" id="30085"/>
    <lineage>
        <taxon>Eukaryota</taxon>
        <taxon>Metazoa</taxon>
        <taxon>Ecdysozoa</taxon>
        <taxon>Arthropoda</taxon>
        <taxon>Hexapoda</taxon>
        <taxon>Insecta</taxon>
        <taxon>Pterygota</taxon>
        <taxon>Neoptera</taxon>
        <taxon>Paraneoptera</taxon>
        <taxon>Hemiptera</taxon>
        <taxon>Heteroptera</taxon>
        <taxon>Panheteroptera</taxon>
        <taxon>Cimicomorpha</taxon>
        <taxon>Miridae</taxon>
        <taxon>Mirini</taxon>
        <taxon>Lygus</taxon>
    </lineage>
</organism>
<dbReference type="GO" id="GO:0000786">
    <property type="term" value="C:nucleosome"/>
    <property type="evidence" value="ECO:0007669"/>
    <property type="project" value="InterPro"/>
</dbReference>
<proteinExistence type="inferred from homology"/>
<evidence type="ECO:0000259" key="3">
    <source>
        <dbReference type="Pfam" id="PF00125"/>
    </source>
</evidence>
<dbReference type="Pfam" id="PF00125">
    <property type="entry name" value="Histone"/>
    <property type="match status" value="1"/>
</dbReference>
<dbReference type="FunFam" id="1.10.20.10:FF:000043">
    <property type="entry name" value="Histone H2B"/>
    <property type="match status" value="1"/>
</dbReference>
<reference evidence="4" key="1">
    <citation type="journal article" date="2014" name="PLoS ONE">
        <title>Transcriptome-Based Identification of ABC Transporters in the Western Tarnished Plant Bug Lygus hesperus.</title>
        <authorList>
            <person name="Hull J.J."/>
            <person name="Chaney K."/>
            <person name="Geib S.M."/>
            <person name="Fabrick J.A."/>
            <person name="Brent C.S."/>
            <person name="Walsh D."/>
            <person name="Lavine L.C."/>
        </authorList>
    </citation>
    <scope>NUCLEOTIDE SEQUENCE</scope>
</reference>
<dbReference type="EMBL" id="GBHO01025431">
    <property type="protein sequence ID" value="JAG18173.1"/>
    <property type="molecule type" value="Transcribed_RNA"/>
</dbReference>
<dbReference type="CDD" id="cd22910">
    <property type="entry name" value="HFD_H2B"/>
    <property type="match status" value="1"/>
</dbReference>
<dbReference type="GO" id="GO:0005634">
    <property type="term" value="C:nucleus"/>
    <property type="evidence" value="ECO:0007669"/>
    <property type="project" value="UniProtKB-ARBA"/>
</dbReference>
<reference evidence="4" key="2">
    <citation type="submission" date="2014-07" db="EMBL/GenBank/DDBJ databases">
        <authorList>
            <person name="Hull J."/>
        </authorList>
    </citation>
    <scope>NUCLEOTIDE SEQUENCE</scope>
</reference>
<evidence type="ECO:0000313" key="4">
    <source>
        <dbReference type="EMBL" id="JAG18173.1"/>
    </source>
</evidence>
<dbReference type="SMART" id="SM00427">
    <property type="entry name" value="H2B"/>
    <property type="match status" value="1"/>
</dbReference>
<dbReference type="Gene3D" id="1.10.20.10">
    <property type="entry name" value="Histone, subunit A"/>
    <property type="match status" value="1"/>
</dbReference>
<evidence type="ECO:0000313" key="5">
    <source>
        <dbReference type="EMBL" id="JAQ16129.1"/>
    </source>
</evidence>
<dbReference type="GO" id="GO:0003677">
    <property type="term" value="F:DNA binding"/>
    <property type="evidence" value="ECO:0007669"/>
    <property type="project" value="InterPro"/>
</dbReference>
<reference evidence="5" key="3">
    <citation type="journal article" date="2016" name="Gigascience">
        <title>De novo construction of an expanded transcriptome assembly for the western tarnished plant bug, Lygus hesperus.</title>
        <authorList>
            <person name="Tassone E.E."/>
            <person name="Geib S.M."/>
            <person name="Hall B."/>
            <person name="Fabrick J.A."/>
            <person name="Brent C.S."/>
            <person name="Hull J.J."/>
        </authorList>
    </citation>
    <scope>NUCLEOTIDE SEQUENCE</scope>
</reference>
<protein>
    <submittedName>
        <fullName evidence="4">Histone H2B</fullName>
    </submittedName>
</protein>
<accession>A0A0A9XHA6</accession>
<dbReference type="PANTHER" id="PTHR23428">
    <property type="entry name" value="HISTONE H2B"/>
    <property type="match status" value="1"/>
</dbReference>
<evidence type="ECO:0000256" key="1">
    <source>
        <dbReference type="ARBA" id="ARBA00006846"/>
    </source>
</evidence>
<evidence type="ECO:0000256" key="2">
    <source>
        <dbReference type="SAM" id="MobiDB-lite"/>
    </source>
</evidence>
<comment type="similarity">
    <text evidence="1">Belongs to the histone H2B family.</text>
</comment>